<feature type="transmembrane region" description="Helical" evidence="2">
    <location>
        <begin position="59"/>
        <end position="78"/>
    </location>
</feature>
<dbReference type="GO" id="GO:0006508">
    <property type="term" value="P:proteolysis"/>
    <property type="evidence" value="ECO:0007669"/>
    <property type="project" value="InterPro"/>
</dbReference>
<evidence type="ECO:0000313" key="4">
    <source>
        <dbReference type="Proteomes" id="UP001057291"/>
    </source>
</evidence>
<keyword evidence="4" id="KW-1185">Reference proteome</keyword>
<feature type="transmembrane region" description="Helical" evidence="2">
    <location>
        <begin position="130"/>
        <end position="150"/>
    </location>
</feature>
<dbReference type="Pfam" id="PF03419">
    <property type="entry name" value="Peptidase_U4"/>
    <property type="match status" value="1"/>
</dbReference>
<dbReference type="GO" id="GO:0030436">
    <property type="term" value="P:asexual sporulation"/>
    <property type="evidence" value="ECO:0007669"/>
    <property type="project" value="InterPro"/>
</dbReference>
<keyword evidence="2" id="KW-0472">Membrane</keyword>
<keyword evidence="2" id="KW-1133">Transmembrane helix</keyword>
<dbReference type="Proteomes" id="UP001057291">
    <property type="component" value="Unassembled WGS sequence"/>
</dbReference>
<evidence type="ECO:0000256" key="1">
    <source>
        <dbReference type="PIRSR" id="PIRSR018571-1"/>
    </source>
</evidence>
<proteinExistence type="predicted"/>
<dbReference type="NCBIfam" id="TIGR02854">
    <property type="entry name" value="spore_II_GA"/>
    <property type="match status" value="1"/>
</dbReference>
<feature type="transmembrane region" description="Helical" evidence="2">
    <location>
        <begin position="34"/>
        <end position="53"/>
    </location>
</feature>
<dbReference type="AlphaFoldDB" id="A0AAV4LI11"/>
<dbReference type="InterPro" id="IPR005081">
    <property type="entry name" value="SpoIIGA"/>
</dbReference>
<dbReference type="PIRSF" id="PIRSF018571">
    <property type="entry name" value="SpoIIGA"/>
    <property type="match status" value="1"/>
</dbReference>
<gene>
    <name evidence="3" type="ORF">DNHGIG_30100</name>
</gene>
<evidence type="ECO:0000256" key="2">
    <source>
        <dbReference type="SAM" id="Phobius"/>
    </source>
</evidence>
<comment type="caution">
    <text evidence="3">The sequence shown here is derived from an EMBL/GenBank/DDBJ whole genome shotgun (WGS) entry which is preliminary data.</text>
</comment>
<dbReference type="EMBL" id="BOQE01000001">
    <property type="protein sequence ID" value="GIM47461.1"/>
    <property type="molecule type" value="Genomic_DNA"/>
</dbReference>
<evidence type="ECO:0000313" key="3">
    <source>
        <dbReference type="EMBL" id="GIM47461.1"/>
    </source>
</evidence>
<organism evidence="3 4">
    <name type="scientific">Collibacillus ludicampi</name>
    <dbReference type="NCBI Taxonomy" id="2771369"/>
    <lineage>
        <taxon>Bacteria</taxon>
        <taxon>Bacillati</taxon>
        <taxon>Bacillota</taxon>
        <taxon>Bacilli</taxon>
        <taxon>Bacillales</taxon>
        <taxon>Alicyclobacillaceae</taxon>
        <taxon>Collibacillus</taxon>
    </lineage>
</organism>
<sequence length="324" mass="36584">MPVLYVDVFWLINAVMDSFILFLTAWMARREVRWWRFLVGAVIGASYALLLFMNDWAKVGLVFTVKVLVSLVIIYATFTPRGLIEWIRLFALFYLASFITGGAAFGLSALFQSGTSVEDRLVYLGGGPVWIMPIKLIFVFAAIPLVYFLGKTAWKRLLQLRRREEHLWHVEVVFCGQSFVLKGLLDTGNSLTDPLSRLPVAVADWSVFRSVLPETIVRAFEHGKDPMSQLGGSEIDAEWQSRLRLVPYRGIGNAMGMLLAFRPDQCICRRENEEYPYERLLIGLNPKGLSSDGTYQMILHPSFLTTSTRTGETVKQGVKGESIA</sequence>
<reference evidence="3" key="1">
    <citation type="journal article" date="2023" name="Int. J. Syst. Evol. Microbiol.">
        <title>Collibacillus ludicampi gen. nov., sp. nov., a new soil bacterium of the family Alicyclobacillaceae.</title>
        <authorList>
            <person name="Jojima T."/>
            <person name="Ioku Y."/>
            <person name="Fukuta Y."/>
            <person name="Shirasaka N."/>
            <person name="Matsumura Y."/>
            <person name="Mori M."/>
        </authorList>
    </citation>
    <scope>NUCLEOTIDE SEQUENCE</scope>
    <source>
        <strain evidence="3">TP075</strain>
    </source>
</reference>
<name>A0AAV4LI11_9BACL</name>
<feature type="active site" evidence="1">
    <location>
        <position position="186"/>
    </location>
</feature>
<protein>
    <submittedName>
        <fullName evidence="3">Sporulation sigma-E factor-processing peptidase</fullName>
    </submittedName>
</protein>
<keyword evidence="2" id="KW-0812">Transmembrane</keyword>
<accession>A0AAV4LI11</accession>
<feature type="transmembrane region" description="Helical" evidence="2">
    <location>
        <begin position="6"/>
        <end position="27"/>
    </location>
</feature>
<dbReference type="GO" id="GO:0004190">
    <property type="term" value="F:aspartic-type endopeptidase activity"/>
    <property type="evidence" value="ECO:0007669"/>
    <property type="project" value="InterPro"/>
</dbReference>
<feature type="transmembrane region" description="Helical" evidence="2">
    <location>
        <begin position="90"/>
        <end position="110"/>
    </location>
</feature>
<dbReference type="RefSeq" id="WP_282200433.1">
    <property type="nucleotide sequence ID" value="NZ_BOQE01000001.1"/>
</dbReference>